<dbReference type="EMBL" id="OV170234">
    <property type="protein sequence ID" value="CAH0719528.1"/>
    <property type="molecule type" value="Genomic_DNA"/>
</dbReference>
<dbReference type="InterPro" id="IPR050621">
    <property type="entry name" value="Tudor_domain_containing"/>
</dbReference>
<dbReference type="SUPFAM" id="SSF63748">
    <property type="entry name" value="Tudor/PWWP/MBT"/>
    <property type="match status" value="2"/>
</dbReference>
<keyword evidence="1" id="KW-0862">Zinc</keyword>
<dbReference type="SMART" id="SM00333">
    <property type="entry name" value="TUDOR"/>
    <property type="match status" value="2"/>
</dbReference>
<dbReference type="Gene3D" id="2.30.30.140">
    <property type="match status" value="2"/>
</dbReference>
<evidence type="ECO:0000259" key="3">
    <source>
        <dbReference type="PROSITE" id="PS50304"/>
    </source>
</evidence>
<dbReference type="GO" id="GO:0008270">
    <property type="term" value="F:zinc ion binding"/>
    <property type="evidence" value="ECO:0007669"/>
    <property type="project" value="UniProtKB-KW"/>
</dbReference>
<keyword evidence="1" id="KW-0863">Zinc-finger</keyword>
<dbReference type="InterPro" id="IPR002999">
    <property type="entry name" value="Tudor"/>
</dbReference>
<dbReference type="AlphaFoldDB" id="A0A8J9VCX8"/>
<dbReference type="InterPro" id="IPR000571">
    <property type="entry name" value="Znf_CCCH"/>
</dbReference>
<dbReference type="GO" id="GO:0005737">
    <property type="term" value="C:cytoplasm"/>
    <property type="evidence" value="ECO:0007669"/>
    <property type="project" value="UniProtKB-ARBA"/>
</dbReference>
<dbReference type="Proteomes" id="UP000838878">
    <property type="component" value="Chromosome 14"/>
</dbReference>
<keyword evidence="5" id="KW-1185">Reference proteome</keyword>
<feature type="zinc finger region" description="C3H1-type" evidence="1">
    <location>
        <begin position="456"/>
        <end position="481"/>
    </location>
</feature>
<evidence type="ECO:0000313" key="5">
    <source>
        <dbReference type="Proteomes" id="UP000838878"/>
    </source>
</evidence>
<gene>
    <name evidence="4" type="ORF">BINO364_LOCUS5857</name>
</gene>
<dbReference type="Gene3D" id="2.40.50.90">
    <property type="match status" value="1"/>
</dbReference>
<dbReference type="OrthoDB" id="10052065at2759"/>
<feature type="domain" description="Tudor" evidence="3">
    <location>
        <begin position="571"/>
        <end position="630"/>
    </location>
</feature>
<organism evidence="4 5">
    <name type="scientific">Brenthis ino</name>
    <name type="common">lesser marbled fritillary</name>
    <dbReference type="NCBI Taxonomy" id="405034"/>
    <lineage>
        <taxon>Eukaryota</taxon>
        <taxon>Metazoa</taxon>
        <taxon>Ecdysozoa</taxon>
        <taxon>Arthropoda</taxon>
        <taxon>Hexapoda</taxon>
        <taxon>Insecta</taxon>
        <taxon>Pterygota</taxon>
        <taxon>Neoptera</taxon>
        <taxon>Endopterygota</taxon>
        <taxon>Lepidoptera</taxon>
        <taxon>Glossata</taxon>
        <taxon>Ditrysia</taxon>
        <taxon>Papilionoidea</taxon>
        <taxon>Nymphalidae</taxon>
        <taxon>Heliconiinae</taxon>
        <taxon>Argynnini</taxon>
        <taxon>Brenthis</taxon>
    </lineage>
</organism>
<dbReference type="PANTHER" id="PTHR22948:SF29">
    <property type="entry name" value="FI02030P-RELATED"/>
    <property type="match status" value="1"/>
</dbReference>
<accession>A0A8J9VCX8</accession>
<sequence length="722" mass="82160">MPRVVLEPATSGIIFLLRPIIKLRNKMSFVDLATLTMHRRHEMEARINSFLEKCDHAIRDLKKLKLQAKSFVHNLNCEPSELKDRFLSCMKQLDEFTYLVTDFNLAMSKLDSTNNIDFTPVQDISSLPLKTQSQTCAFNLMDALSEPIPSTSKECTNYCKEKPVKTKVPKEDQLLIAFSSTSCSSESVPLPKSENELHCNNLIEEVKKLNIDYNYEECKLPAQTILQIDHVYTATIMHTDGISFWVITDNVNEVVDLMTTITEYYKQHKVEMSIEELKMLTYCAVYDETEDCYYRGFLVNLKRDMSVAEVFLVDTGETRQVSPADMQPLDPMFCKKPPYARCCHLAGLDILDPENTDLMEKQEMILKELIGGPCRIRIDDNSSESLDVYLMYWSGEVVNDKLLSQRETLLTTTESTEDAKGLPELAEENFNIAEGPEYDDPVEAVTGYSNRDEIDICKHYKGGSKKTCFKGSRCTKKHIRKHPDGWTLDKVSVPVKCKSVPLPAPGAWRRVLVTFVAHFDRFYVHLLDGQPDVKETIPRFGVVLPPTTLDALILDMNSEATRAAYKPLKMMPCPGELVAALYSDEKWYRAKVLSSTRADQNVEVLYIDYGQVFWVKEDAIAELEPRFCSLAAQAVRCVLAGVEARSQDFQQWALAKAALTQLIHERTLQMHVICQDYDEVVVELFDESDYSISEQLAASEYVNLKPYSVEEDKGGKQKIVVP</sequence>
<dbReference type="FunFam" id="2.30.30.140:FF:000018">
    <property type="entry name" value="Serine/threonine-protein kinase 31"/>
    <property type="match status" value="1"/>
</dbReference>
<proteinExistence type="predicted"/>
<dbReference type="PANTHER" id="PTHR22948">
    <property type="entry name" value="TUDOR DOMAIN CONTAINING PROTEIN"/>
    <property type="match status" value="1"/>
</dbReference>
<evidence type="ECO:0008006" key="6">
    <source>
        <dbReference type="Google" id="ProtNLM"/>
    </source>
</evidence>
<feature type="non-terminal residue" evidence="4">
    <location>
        <position position="722"/>
    </location>
</feature>
<dbReference type="InterPro" id="IPR035437">
    <property type="entry name" value="SNase_OB-fold_sf"/>
</dbReference>
<evidence type="ECO:0000313" key="4">
    <source>
        <dbReference type="EMBL" id="CAH0719528.1"/>
    </source>
</evidence>
<dbReference type="Pfam" id="PF00567">
    <property type="entry name" value="TUDOR"/>
    <property type="match status" value="2"/>
</dbReference>
<feature type="domain" description="C3H1-type" evidence="2">
    <location>
        <begin position="456"/>
        <end position="481"/>
    </location>
</feature>
<protein>
    <recommendedName>
        <fullName evidence="6">Tudor domain-containing protein 1</fullName>
    </recommendedName>
</protein>
<name>A0A8J9VCX8_9NEOP</name>
<reference evidence="4" key="1">
    <citation type="submission" date="2021-12" db="EMBL/GenBank/DDBJ databases">
        <authorList>
            <person name="Martin H S."/>
        </authorList>
    </citation>
    <scope>NUCLEOTIDE SEQUENCE</scope>
</reference>
<dbReference type="PROSITE" id="PS50304">
    <property type="entry name" value="TUDOR"/>
    <property type="match status" value="2"/>
</dbReference>
<keyword evidence="1" id="KW-0479">Metal-binding</keyword>
<dbReference type="PROSITE" id="PS50103">
    <property type="entry name" value="ZF_C3H1"/>
    <property type="match status" value="1"/>
</dbReference>
<feature type="domain" description="Tudor" evidence="3">
    <location>
        <begin position="276"/>
        <end position="336"/>
    </location>
</feature>
<dbReference type="CDD" id="cd20379">
    <property type="entry name" value="Tudor_dTUD-like"/>
    <property type="match status" value="1"/>
</dbReference>
<evidence type="ECO:0000256" key="1">
    <source>
        <dbReference type="PROSITE-ProRule" id="PRU00723"/>
    </source>
</evidence>
<evidence type="ECO:0000259" key="2">
    <source>
        <dbReference type="PROSITE" id="PS50103"/>
    </source>
</evidence>